<keyword evidence="2" id="KW-0472">Membrane</keyword>
<dbReference type="EnsemblMetazoa" id="CLYHEMT008439.1">
    <property type="protein sequence ID" value="CLYHEMP008439.1"/>
    <property type="gene ID" value="CLYHEMG008439"/>
</dbReference>
<proteinExistence type="predicted"/>
<feature type="region of interest" description="Disordered" evidence="1">
    <location>
        <begin position="65"/>
        <end position="90"/>
    </location>
</feature>
<feature type="compositionally biased region" description="Acidic residues" evidence="1">
    <location>
        <begin position="200"/>
        <end position="209"/>
    </location>
</feature>
<dbReference type="RefSeq" id="XP_066925027.1">
    <property type="nucleotide sequence ID" value="XM_067068926.1"/>
</dbReference>
<feature type="compositionally biased region" description="Basic and acidic residues" evidence="1">
    <location>
        <begin position="171"/>
        <end position="185"/>
    </location>
</feature>
<organism evidence="3 4">
    <name type="scientific">Clytia hemisphaerica</name>
    <dbReference type="NCBI Taxonomy" id="252671"/>
    <lineage>
        <taxon>Eukaryota</taxon>
        <taxon>Metazoa</taxon>
        <taxon>Cnidaria</taxon>
        <taxon>Hydrozoa</taxon>
        <taxon>Hydroidolina</taxon>
        <taxon>Leptothecata</taxon>
        <taxon>Obeliida</taxon>
        <taxon>Clytiidae</taxon>
        <taxon>Clytia</taxon>
    </lineage>
</organism>
<dbReference type="PANTHER" id="PTHR10974:SF39">
    <property type="entry name" value="E2F TRANSCRIPTION FACTOR CC-MB DOMAIN-CONTAINING PROTEIN"/>
    <property type="match status" value="1"/>
</dbReference>
<dbReference type="PANTHER" id="PTHR10974">
    <property type="entry name" value="FI08016P-RELATED"/>
    <property type="match status" value="1"/>
</dbReference>
<dbReference type="AlphaFoldDB" id="A0A7M5VD58"/>
<name>A0A7M5VD58_9CNID</name>
<dbReference type="Pfam" id="PF02995">
    <property type="entry name" value="DUF229"/>
    <property type="match status" value="2"/>
</dbReference>
<keyword evidence="2" id="KW-1133">Transmembrane helix</keyword>
<keyword evidence="2" id="KW-0812">Transmembrane</keyword>
<dbReference type="OrthoDB" id="5983664at2759"/>
<evidence type="ECO:0000313" key="3">
    <source>
        <dbReference type="EnsemblMetazoa" id="CLYHEMP008439.1"/>
    </source>
</evidence>
<evidence type="ECO:0000256" key="2">
    <source>
        <dbReference type="SAM" id="Phobius"/>
    </source>
</evidence>
<dbReference type="GO" id="GO:0005615">
    <property type="term" value="C:extracellular space"/>
    <property type="evidence" value="ECO:0007669"/>
    <property type="project" value="TreeGrafter"/>
</dbReference>
<feature type="compositionally biased region" description="Low complexity" evidence="1">
    <location>
        <begin position="186"/>
        <end position="199"/>
    </location>
</feature>
<feature type="region of interest" description="Disordered" evidence="1">
    <location>
        <begin position="110"/>
        <end position="225"/>
    </location>
</feature>
<reference evidence="3" key="1">
    <citation type="submission" date="2021-01" db="UniProtKB">
        <authorList>
            <consortium name="EnsemblMetazoa"/>
        </authorList>
    </citation>
    <scope>IDENTIFICATION</scope>
</reference>
<accession>A0A7M5VD58</accession>
<feature type="compositionally biased region" description="Polar residues" evidence="1">
    <location>
        <begin position="68"/>
        <end position="85"/>
    </location>
</feature>
<sequence>MKKRYFYLIIVLTCAIYVSLFLRRLKPSTAITTSMSKEDVSSNELRSTETIENDHRTVEMFQRKLKGASSTTESHGEATSESLPSNEKDVTLLTRKKMELIDNIFQKKLDSEGSTTESQRETREYLSVVGKGVTNNEKENVKRTTTDMSIRQWTTDDKETSTTDHFTSSKPNEKNSSLKDDHSTDDFQSTESSSQFSTDESSESPDVTEDLPSGSPDTDDRDIQYCNPDSIYRKNSFKFSRKDVSCVPVKASEKSCKWAEELYHPDKKLQKCDPAQVVEICWAEGGGYRCSMESCMSHGKHYVMVWKVNDKNGKLEKFRWFNVVKDLEKSLSVISRMTQREGFGFLLLQCVNMKEKESESKDLELGQLLILQPTYRSGKASKETVNINLLWVDSVSRSHFYRSLPKTINTFENINRDKSTKTEILDFELFQAVAGHTNHILHGLFTGNLFPKDATKNEKQVVEFGAFFKRFSDEGYRTLYHDDLCYEQVWGLRLNLGTPTTWKDFKRLLNANYIDSTGLTFSSCHLLRHNGIDTPFNGPQDRSLCFNGRFMDAYHLTFNHHQHKYSVEQQNKLITFNVICVGHDDKGTRIQSIDQDLLHYVQKMSEVKNTLTLVFADHGNTYTSYAMGVQGRFEQFHPSFFMIVPEGVQKSLGANIMNNLRENQVKLVSIMDLHKALVALPRQPQSIGLFGEIPNERTCNDLPLVFPNFCVCQNWSTPLKNDQTTVHFLHFAVGKLNEEITKSQNDISQNGLPARCKLLVPTSFDFITERINGKTKVTSFDFEVPSGNFVTEKYERFHVEIESLTLVGGSNSLKMKLVTFDRISPYGPYRACANKNANIKLCICDDENTMIRSSRRNRIKLSKLDLPNRTTMKSVRNQPCLLVHKIVYPDSKKNGFHSIAYHIINKCSNSFQVTLLFGNKLVNLRTSTPLPFRGALRPYRAVFMGNIVRLKKVERVVEPKVKVKVLKL</sequence>
<feature type="compositionally biased region" description="Basic and acidic residues" evidence="1">
    <location>
        <begin position="136"/>
        <end position="145"/>
    </location>
</feature>
<dbReference type="GeneID" id="136812432"/>
<dbReference type="Proteomes" id="UP000594262">
    <property type="component" value="Unplaced"/>
</dbReference>
<dbReference type="InterPro" id="IPR004245">
    <property type="entry name" value="DUF229"/>
</dbReference>
<keyword evidence="4" id="KW-1185">Reference proteome</keyword>
<evidence type="ECO:0000313" key="4">
    <source>
        <dbReference type="Proteomes" id="UP000594262"/>
    </source>
</evidence>
<protein>
    <submittedName>
        <fullName evidence="3">Uncharacterized protein</fullName>
    </submittedName>
</protein>
<feature type="transmembrane region" description="Helical" evidence="2">
    <location>
        <begin position="5"/>
        <end position="22"/>
    </location>
</feature>
<evidence type="ECO:0000256" key="1">
    <source>
        <dbReference type="SAM" id="MobiDB-lite"/>
    </source>
</evidence>